<feature type="transmembrane region" description="Helical" evidence="1">
    <location>
        <begin position="31"/>
        <end position="51"/>
    </location>
</feature>
<evidence type="ECO:0000313" key="3">
    <source>
        <dbReference type="Proteomes" id="UP000243297"/>
    </source>
</evidence>
<dbReference type="Proteomes" id="UP000243297">
    <property type="component" value="Unassembled WGS sequence"/>
</dbReference>
<keyword evidence="1" id="KW-0472">Membrane</keyword>
<evidence type="ECO:0000256" key="1">
    <source>
        <dbReference type="SAM" id="Phobius"/>
    </source>
</evidence>
<evidence type="ECO:0000313" key="2">
    <source>
        <dbReference type="EMBL" id="SJZ94600.1"/>
    </source>
</evidence>
<protein>
    <submittedName>
        <fullName evidence="2">Uncharacterized protein</fullName>
    </submittedName>
</protein>
<organism evidence="2 3">
    <name type="scientific">Anaerorhabdus furcosa</name>
    <dbReference type="NCBI Taxonomy" id="118967"/>
    <lineage>
        <taxon>Bacteria</taxon>
        <taxon>Bacillati</taxon>
        <taxon>Bacillota</taxon>
        <taxon>Erysipelotrichia</taxon>
        <taxon>Erysipelotrichales</taxon>
        <taxon>Erysipelotrichaceae</taxon>
        <taxon>Anaerorhabdus</taxon>
    </lineage>
</organism>
<keyword evidence="3" id="KW-1185">Reference proteome</keyword>
<dbReference type="RefSeq" id="WP_078712537.1">
    <property type="nucleotide sequence ID" value="NZ_FUWY01000007.1"/>
</dbReference>
<gene>
    <name evidence="2" type="ORF">SAMN02745191_2141</name>
</gene>
<keyword evidence="1" id="KW-0812">Transmembrane</keyword>
<reference evidence="3" key="1">
    <citation type="submission" date="2017-02" db="EMBL/GenBank/DDBJ databases">
        <authorList>
            <person name="Varghese N."/>
            <person name="Submissions S."/>
        </authorList>
    </citation>
    <scope>NUCLEOTIDE SEQUENCE [LARGE SCALE GENOMIC DNA]</scope>
    <source>
        <strain evidence="3">ATCC 25662</strain>
    </source>
</reference>
<dbReference type="AlphaFoldDB" id="A0A1T4PSP6"/>
<name>A0A1T4PSP6_9FIRM</name>
<keyword evidence="1" id="KW-1133">Transmembrane helix</keyword>
<sequence length="204" mass="23655">MNNNAKKDKEKDFQSLINIQKVNEKKYVKSFNGVFWVSFSLLLFFGTFSFLNSKTVSDIPYIFSMEEIGYDNNKVEKATKRTKYSGDVIYELSVSSNSIDGDEYSRVDITIYDFISNDTAVKLYNDLYEENNKKIEKLIGRSLSDFGVEHSYSLYPIEEIPGNGQENSLYLYKDNRVIIVRINSEITLNNEDLITIVKLFDEEL</sequence>
<proteinExistence type="predicted"/>
<dbReference type="EMBL" id="FUWY01000007">
    <property type="protein sequence ID" value="SJZ94600.1"/>
    <property type="molecule type" value="Genomic_DNA"/>
</dbReference>
<accession>A0A1T4PSP6</accession>